<reference evidence="5" key="2">
    <citation type="submission" date="2018-05" db="EMBL/GenBank/DDBJ databases">
        <title>OpunRS2 (Oryza punctata Reference Sequence Version 2).</title>
        <authorList>
            <person name="Zhang J."/>
            <person name="Kudrna D."/>
            <person name="Lee S."/>
            <person name="Talag J."/>
            <person name="Welchert J."/>
            <person name="Wing R.A."/>
        </authorList>
    </citation>
    <scope>NUCLEOTIDE SEQUENCE [LARGE SCALE GENOMIC DNA]</scope>
</reference>
<keyword evidence="3" id="KW-0442">Lipid degradation</keyword>
<dbReference type="Proteomes" id="UP000026962">
    <property type="component" value="Chromosome 3"/>
</dbReference>
<keyword evidence="3" id="KW-0443">Lipid metabolism</keyword>
<dbReference type="CDD" id="cd01837">
    <property type="entry name" value="SGNH_plant_lipase_like"/>
    <property type="match status" value="1"/>
</dbReference>
<evidence type="ECO:0000313" key="6">
    <source>
        <dbReference type="Proteomes" id="UP000026962"/>
    </source>
</evidence>
<evidence type="ECO:0000256" key="1">
    <source>
        <dbReference type="ARBA" id="ARBA00008668"/>
    </source>
</evidence>
<dbReference type="Pfam" id="PF00657">
    <property type="entry name" value="Lipase_GDSL"/>
    <property type="match status" value="1"/>
</dbReference>
<accession>A0A0E0KFT9</accession>
<dbReference type="STRING" id="4537.A0A0E0KFT9"/>
<evidence type="ECO:0000256" key="3">
    <source>
        <dbReference type="ARBA" id="ARBA00022963"/>
    </source>
</evidence>
<name>A0A0E0KFT9_ORYPU</name>
<proteinExistence type="inferred from homology"/>
<dbReference type="SUPFAM" id="SSF52266">
    <property type="entry name" value="SGNH hydrolase"/>
    <property type="match status" value="1"/>
</dbReference>
<evidence type="ECO:0008006" key="7">
    <source>
        <dbReference type="Google" id="ProtNLM"/>
    </source>
</evidence>
<keyword evidence="6" id="KW-1185">Reference proteome</keyword>
<evidence type="ECO:0000256" key="4">
    <source>
        <dbReference type="SAM" id="SignalP"/>
    </source>
</evidence>
<protein>
    <recommendedName>
        <fullName evidence="7">GDSL esterase/lipase</fullName>
    </recommendedName>
</protein>
<keyword evidence="4" id="KW-0732">Signal</keyword>
<dbReference type="GO" id="GO:0016042">
    <property type="term" value="P:lipid catabolic process"/>
    <property type="evidence" value="ECO:0007669"/>
    <property type="project" value="UniProtKB-KW"/>
</dbReference>
<feature type="signal peptide" evidence="4">
    <location>
        <begin position="1"/>
        <end position="32"/>
    </location>
</feature>
<dbReference type="Gene3D" id="3.40.50.1110">
    <property type="entry name" value="SGNH hydrolase"/>
    <property type="match status" value="1"/>
</dbReference>
<keyword evidence="2" id="KW-0378">Hydrolase</keyword>
<feature type="chain" id="PRO_5002365211" description="GDSL esterase/lipase" evidence="4">
    <location>
        <begin position="33"/>
        <end position="362"/>
    </location>
</feature>
<comment type="similarity">
    <text evidence="1">Belongs to the 'GDSL' lipolytic enzyme family.</text>
</comment>
<dbReference type="AlphaFoldDB" id="A0A0E0KFT9"/>
<dbReference type="OMA" id="LTNKGQC"/>
<dbReference type="InterPro" id="IPR051058">
    <property type="entry name" value="GDSL_Est/Lipase"/>
</dbReference>
<dbReference type="PANTHER" id="PTHR45648:SF48">
    <property type="entry name" value="OS03G0581400 PROTEIN"/>
    <property type="match status" value="1"/>
</dbReference>
<dbReference type="InterPro" id="IPR035669">
    <property type="entry name" value="SGNH_plant_lipase-like"/>
</dbReference>
<dbReference type="InterPro" id="IPR001087">
    <property type="entry name" value="GDSL"/>
</dbReference>
<dbReference type="PANTHER" id="PTHR45648">
    <property type="entry name" value="GDSL LIPASE/ACYLHYDROLASE FAMILY PROTEIN (AFU_ORTHOLOGUE AFUA_4G14700)"/>
    <property type="match status" value="1"/>
</dbReference>
<dbReference type="GO" id="GO:0016788">
    <property type="term" value="F:hydrolase activity, acting on ester bonds"/>
    <property type="evidence" value="ECO:0007669"/>
    <property type="project" value="InterPro"/>
</dbReference>
<dbReference type="HOGENOM" id="CLU_015101_0_2_1"/>
<dbReference type="eggNOG" id="KOG0017">
    <property type="taxonomic scope" value="Eukaryota"/>
</dbReference>
<reference evidence="5" key="1">
    <citation type="submission" date="2015-04" db="UniProtKB">
        <authorList>
            <consortium name="EnsemblPlants"/>
        </authorList>
    </citation>
    <scope>IDENTIFICATION</scope>
</reference>
<organism evidence="5">
    <name type="scientific">Oryza punctata</name>
    <name type="common">Red rice</name>
    <dbReference type="NCBI Taxonomy" id="4537"/>
    <lineage>
        <taxon>Eukaryota</taxon>
        <taxon>Viridiplantae</taxon>
        <taxon>Streptophyta</taxon>
        <taxon>Embryophyta</taxon>
        <taxon>Tracheophyta</taxon>
        <taxon>Spermatophyta</taxon>
        <taxon>Magnoliopsida</taxon>
        <taxon>Liliopsida</taxon>
        <taxon>Poales</taxon>
        <taxon>Poaceae</taxon>
        <taxon>BOP clade</taxon>
        <taxon>Oryzoideae</taxon>
        <taxon>Oryzeae</taxon>
        <taxon>Oryzinae</taxon>
        <taxon>Oryza</taxon>
    </lineage>
</organism>
<evidence type="ECO:0000313" key="5">
    <source>
        <dbReference type="EnsemblPlants" id="OPUNC03G22370.1"/>
    </source>
</evidence>
<dbReference type="InterPro" id="IPR036514">
    <property type="entry name" value="SGNH_hydro_sf"/>
</dbReference>
<sequence>MGFCWCTPSSVCGVCVALLLVVLACCPTRSRGAAPALYVLGDSQADVGNNNYLPATLPIYKANFPHNGVDYPGGKATGRFSNGYNFVDFLADSLGVASPPPYLSIYNTSVYLRGVNFASGGSGVSHLTNMGQCISFDEQINQHYSTVHATLVQQLGPRQASTHFAESLFGVAIGGNDIINRVLLSPISSQDQFISSLANSLKRQLQRMYDLGTRRLFFVGAAPLGCCPMLREQSLTKECHAEANYLSARYNDAVTALLRDMSAMHPDMSYAFFDTYTALLQYIREPEAYGYTEVKAACCGLGDNNAMFQCTPASSYCANRTSHMFWDIVHPTEITAKRLTRVAFDGSPPLVYPTNISQLTAS</sequence>
<evidence type="ECO:0000256" key="2">
    <source>
        <dbReference type="ARBA" id="ARBA00022801"/>
    </source>
</evidence>
<dbReference type="Gramene" id="OPUNC03G22370.1">
    <property type="protein sequence ID" value="OPUNC03G22370.1"/>
    <property type="gene ID" value="OPUNC03G22370"/>
</dbReference>
<dbReference type="EnsemblPlants" id="OPUNC03G22370.1">
    <property type="protein sequence ID" value="OPUNC03G22370.1"/>
    <property type="gene ID" value="OPUNC03G22370"/>
</dbReference>